<dbReference type="InterPro" id="IPR020084">
    <property type="entry name" value="NUDIX_hydrolase_CS"/>
</dbReference>
<dbReference type="PRINTS" id="PR00502">
    <property type="entry name" value="NUDIXFAMILY"/>
</dbReference>
<evidence type="ECO:0000259" key="4">
    <source>
        <dbReference type="PROSITE" id="PS51462"/>
    </source>
</evidence>
<dbReference type="PANTHER" id="PTHR43046">
    <property type="entry name" value="GDP-MANNOSE MANNOSYL HYDROLASE"/>
    <property type="match status" value="1"/>
</dbReference>
<comment type="cofactor">
    <cofactor evidence="1">
        <name>Mg(2+)</name>
        <dbReference type="ChEBI" id="CHEBI:18420"/>
    </cofactor>
</comment>
<protein>
    <submittedName>
        <fullName evidence="5">NUDIX hydrolase</fullName>
    </submittedName>
</protein>
<dbReference type="RefSeq" id="WP_379947557.1">
    <property type="nucleotide sequence ID" value="NZ_JBHMAF010000008.1"/>
</dbReference>
<dbReference type="InterPro" id="IPR020476">
    <property type="entry name" value="Nudix_hydrolase"/>
</dbReference>
<organism evidence="5 6">
    <name type="scientific">Ectobacillus funiculus</name>
    <dbReference type="NCBI Taxonomy" id="137993"/>
    <lineage>
        <taxon>Bacteria</taxon>
        <taxon>Bacillati</taxon>
        <taxon>Bacillota</taxon>
        <taxon>Bacilli</taxon>
        <taxon>Bacillales</taxon>
        <taxon>Bacillaceae</taxon>
        <taxon>Ectobacillus</taxon>
    </lineage>
</organism>
<keyword evidence="2 3" id="KW-0378">Hydrolase</keyword>
<evidence type="ECO:0000256" key="1">
    <source>
        <dbReference type="ARBA" id="ARBA00001946"/>
    </source>
</evidence>
<comment type="similarity">
    <text evidence="3">Belongs to the Nudix hydrolase family.</text>
</comment>
<dbReference type="InterPro" id="IPR015797">
    <property type="entry name" value="NUDIX_hydrolase-like_dom_sf"/>
</dbReference>
<dbReference type="PROSITE" id="PS51462">
    <property type="entry name" value="NUDIX"/>
    <property type="match status" value="1"/>
</dbReference>
<evidence type="ECO:0000313" key="6">
    <source>
        <dbReference type="Proteomes" id="UP001589609"/>
    </source>
</evidence>
<dbReference type="PROSITE" id="PS00893">
    <property type="entry name" value="NUDIX_BOX"/>
    <property type="match status" value="1"/>
</dbReference>
<dbReference type="CDD" id="cd04677">
    <property type="entry name" value="NUDIX_Hydrolase"/>
    <property type="match status" value="1"/>
</dbReference>
<dbReference type="SUPFAM" id="SSF55811">
    <property type="entry name" value="Nudix"/>
    <property type="match status" value="1"/>
</dbReference>
<comment type="caution">
    <text evidence="5">The sequence shown here is derived from an EMBL/GenBank/DDBJ whole genome shotgun (WGS) entry which is preliminary data.</text>
</comment>
<evidence type="ECO:0000256" key="2">
    <source>
        <dbReference type="ARBA" id="ARBA00022801"/>
    </source>
</evidence>
<dbReference type="Proteomes" id="UP001589609">
    <property type="component" value="Unassembled WGS sequence"/>
</dbReference>
<feature type="domain" description="Nudix hydrolase" evidence="4">
    <location>
        <begin position="15"/>
        <end position="147"/>
    </location>
</feature>
<dbReference type="Pfam" id="PF00293">
    <property type="entry name" value="NUDIX"/>
    <property type="match status" value="1"/>
</dbReference>
<sequence length="156" mass="17804">MNYIQELRSVVGTRPLILTAAGVILLDAEGRILLQHRTDTNDWGLPGGFMEIGETIEDTARREIFEETGLTVGELKLFHIFSGDQMYYEYPNGDQVYNVIICYYSSDIAGEIRLDEESKELRYFDIQSFPENIMKTSKVMLGKYVSEKTNSEADVL</sequence>
<accession>A0ABV5W9J3</accession>
<dbReference type="PANTHER" id="PTHR43046:SF2">
    <property type="entry name" value="8-OXO-DGTP DIPHOSPHATASE-RELATED"/>
    <property type="match status" value="1"/>
</dbReference>
<proteinExistence type="inferred from homology"/>
<dbReference type="InterPro" id="IPR000086">
    <property type="entry name" value="NUDIX_hydrolase_dom"/>
</dbReference>
<dbReference type="Gene3D" id="3.90.79.10">
    <property type="entry name" value="Nucleoside Triphosphate Pyrophosphohydrolase"/>
    <property type="match status" value="1"/>
</dbReference>
<name>A0ABV5W9J3_9BACI</name>
<keyword evidence="6" id="KW-1185">Reference proteome</keyword>
<evidence type="ECO:0000313" key="5">
    <source>
        <dbReference type="EMBL" id="MFB9757254.1"/>
    </source>
</evidence>
<evidence type="ECO:0000256" key="3">
    <source>
        <dbReference type="RuleBase" id="RU003476"/>
    </source>
</evidence>
<reference evidence="5 6" key="1">
    <citation type="submission" date="2024-09" db="EMBL/GenBank/DDBJ databases">
        <authorList>
            <person name="Sun Q."/>
            <person name="Mori K."/>
        </authorList>
    </citation>
    <scope>NUCLEOTIDE SEQUENCE [LARGE SCALE GENOMIC DNA]</scope>
    <source>
        <strain evidence="5 6">JCM 11201</strain>
    </source>
</reference>
<dbReference type="GO" id="GO:0016787">
    <property type="term" value="F:hydrolase activity"/>
    <property type="evidence" value="ECO:0007669"/>
    <property type="project" value="UniProtKB-KW"/>
</dbReference>
<dbReference type="EMBL" id="JBHMAF010000008">
    <property type="protein sequence ID" value="MFB9757254.1"/>
    <property type="molecule type" value="Genomic_DNA"/>
</dbReference>
<gene>
    <name evidence="5" type="ORF">ACFFMS_01625</name>
</gene>